<dbReference type="EMBL" id="WHIY01000004">
    <property type="protein sequence ID" value="MPQ50871.1"/>
    <property type="molecule type" value="Genomic_DNA"/>
</dbReference>
<name>A0A6L5E709_9ENTR</name>
<keyword evidence="2" id="KW-1185">Reference proteome</keyword>
<organism evidence="1 2">
    <name type="scientific">Citrobacter telavivensis</name>
    <dbReference type="NCBI Taxonomy" id="2653932"/>
    <lineage>
        <taxon>Bacteria</taxon>
        <taxon>Pseudomonadati</taxon>
        <taxon>Pseudomonadota</taxon>
        <taxon>Gammaproteobacteria</taxon>
        <taxon>Enterobacterales</taxon>
        <taxon>Enterobacteriaceae</taxon>
        <taxon>Citrobacter</taxon>
    </lineage>
</organism>
<protein>
    <recommendedName>
        <fullName evidence="3">Periplasmic protein</fullName>
    </recommendedName>
</protein>
<dbReference type="AlphaFoldDB" id="A0A6L5E709"/>
<accession>A0A6L5E709</accession>
<evidence type="ECO:0000313" key="1">
    <source>
        <dbReference type="EMBL" id="MPQ50871.1"/>
    </source>
</evidence>
<reference evidence="1 2" key="1">
    <citation type="submission" date="2019-10" db="EMBL/GenBank/DDBJ databases">
        <title>Characterization of a new Citrobacter species.</title>
        <authorList>
            <person name="Goncalves Ribeiro T."/>
            <person name="Izdebski R."/>
            <person name="Urbanowicz P."/>
            <person name="Carmeli Y."/>
            <person name="Gniadkowski M."/>
            <person name="Peixe L."/>
        </authorList>
    </citation>
    <scope>NUCLEOTIDE SEQUENCE [LARGE SCALE GENOMIC DNA]</scope>
    <source>
        <strain evidence="1 2">NMI7905_11</strain>
    </source>
</reference>
<comment type="caution">
    <text evidence="1">The sequence shown here is derived from an EMBL/GenBank/DDBJ whole genome shotgun (WGS) entry which is preliminary data.</text>
</comment>
<gene>
    <name evidence="1" type="ORF">GBB84_08120</name>
</gene>
<sequence>MFQLKPGSLALIIGAKTPAGRGNIGKSVELFHLCQPGEVFINPVNGFTTMLPKETPRALWLVTGEVVSASGQQGFAWVRAEHLMPLLPDIQPETTNIRKLQLT</sequence>
<proteinExistence type="predicted"/>
<evidence type="ECO:0000313" key="2">
    <source>
        <dbReference type="Proteomes" id="UP000475079"/>
    </source>
</evidence>
<dbReference type="Proteomes" id="UP000475079">
    <property type="component" value="Unassembled WGS sequence"/>
</dbReference>
<dbReference type="RefSeq" id="WP_152404971.1">
    <property type="nucleotide sequence ID" value="NZ_WHIY01000004.1"/>
</dbReference>
<evidence type="ECO:0008006" key="3">
    <source>
        <dbReference type="Google" id="ProtNLM"/>
    </source>
</evidence>